<dbReference type="SMART" id="SM00418">
    <property type="entry name" value="HTH_ARSR"/>
    <property type="match status" value="1"/>
</dbReference>
<dbReference type="OrthoDB" id="28610at2157"/>
<organism evidence="2 3">
    <name type="scientific">Thermofilum pendens (strain DSM 2475 / Hrk 5)</name>
    <dbReference type="NCBI Taxonomy" id="368408"/>
    <lineage>
        <taxon>Archaea</taxon>
        <taxon>Thermoproteota</taxon>
        <taxon>Thermoprotei</taxon>
        <taxon>Thermofilales</taxon>
        <taxon>Thermofilaceae</taxon>
        <taxon>Thermofilum</taxon>
    </lineage>
</organism>
<dbReference type="eggNOG" id="arCOG02611">
    <property type="taxonomic scope" value="Archaea"/>
</dbReference>
<dbReference type="InterPro" id="IPR001845">
    <property type="entry name" value="HTH_ArsR_DNA-bd_dom"/>
</dbReference>
<dbReference type="Gene3D" id="1.10.10.10">
    <property type="entry name" value="Winged helix-like DNA-binding domain superfamily/Winged helix DNA-binding domain"/>
    <property type="match status" value="1"/>
</dbReference>
<dbReference type="InterPro" id="IPR036390">
    <property type="entry name" value="WH_DNA-bd_sf"/>
</dbReference>
<dbReference type="GO" id="GO:0003700">
    <property type="term" value="F:DNA-binding transcription factor activity"/>
    <property type="evidence" value="ECO:0007669"/>
    <property type="project" value="InterPro"/>
</dbReference>
<dbReference type="InterPro" id="IPR036388">
    <property type="entry name" value="WH-like_DNA-bd_sf"/>
</dbReference>
<dbReference type="SUPFAM" id="SSF46785">
    <property type="entry name" value="Winged helix' DNA-binding domain"/>
    <property type="match status" value="1"/>
</dbReference>
<dbReference type="InterPro" id="IPR011991">
    <property type="entry name" value="ArsR-like_HTH"/>
</dbReference>
<reference evidence="3" key="1">
    <citation type="journal article" date="2008" name="J. Bacteriol.">
        <title>Genome sequence of Thermofilum pendens reveals an exceptional loss of biosynthetic pathways without genome reduction.</title>
        <authorList>
            <person name="Anderson I."/>
            <person name="Rodriguez J."/>
            <person name="Susanti D."/>
            <person name="Porat I."/>
            <person name="Reich C."/>
            <person name="Ulrich L.E."/>
            <person name="Elkins J.G."/>
            <person name="Mavromatis K."/>
            <person name="Lykidis A."/>
            <person name="Kim E."/>
            <person name="Thompson L.S."/>
            <person name="Nolan M."/>
            <person name="Land M."/>
            <person name="Copeland A."/>
            <person name="Lapidus A."/>
            <person name="Lucas S."/>
            <person name="Detter C."/>
            <person name="Zhulin I.B."/>
            <person name="Olsen G.J."/>
            <person name="Whitman W."/>
            <person name="Mukhopadhyay B."/>
            <person name="Bristow J."/>
            <person name="Kyrpides N."/>
        </authorList>
    </citation>
    <scope>NUCLEOTIDE SEQUENCE [LARGE SCALE GENOMIC DNA]</scope>
    <source>
        <strain evidence="3">DSM 2475 / Hrk 5</strain>
    </source>
</reference>
<dbReference type="PANTHER" id="PTHR36216:SF1">
    <property type="entry name" value="HTH ARSR-TYPE DOMAIN-CONTAINING PROTEIN"/>
    <property type="match status" value="1"/>
</dbReference>
<dbReference type="HOGENOM" id="CLU_942053_0_0_2"/>
<dbReference type="AlphaFoldDB" id="A1S0C6"/>
<gene>
    <name evidence="2" type="ordered locus">Tpen_1509</name>
</gene>
<dbReference type="Proteomes" id="UP000000641">
    <property type="component" value="Chromosome"/>
</dbReference>
<evidence type="ECO:0000313" key="3">
    <source>
        <dbReference type="Proteomes" id="UP000000641"/>
    </source>
</evidence>
<dbReference type="Pfam" id="PF24266">
    <property type="entry name" value="HTH_HVO_0163_N"/>
    <property type="match status" value="1"/>
</dbReference>
<sequence length="292" mass="31694">MKSRTMEKRAFLALLLLLSSLYVAGLYRSEAQPPALVVLSGSATLKSSSSSNGTHLYVLSVRVPPLSKLSEETIACVYNAGIASAKASLGVVEVRGGGDYACLTYTFDNRGLGYVEDTVSLVVVEPPRAASPPVAEVAVAVAAVAATSYLTLTESGRQKLFAALSAPVAYYVAKREDVLRSEKRVRILEYLKQNPGASMRRISRETGVSFGEVQWHLSILERLGYVQRVRIGKYTVYYPTGVPAERWLACFAERELGLKVKPGALEKALPSLEEYLAFRQIPLEALRSALGS</sequence>
<protein>
    <submittedName>
        <fullName evidence="2">Transcriptional regulator, ArsR family</fullName>
    </submittedName>
</protein>
<dbReference type="PANTHER" id="PTHR36216">
    <property type="entry name" value="TRANSCRIPTIONAL REGULATOR, TRMB"/>
    <property type="match status" value="1"/>
</dbReference>
<accession>A1S0C6</accession>
<evidence type="ECO:0000259" key="1">
    <source>
        <dbReference type="SMART" id="SM00418"/>
    </source>
</evidence>
<proteinExistence type="predicted"/>
<dbReference type="KEGG" id="tpe:Tpen_1509"/>
<dbReference type="InterPro" id="IPR056504">
    <property type="entry name" value="HTH_HVO_0163_N"/>
</dbReference>
<dbReference type="EnsemblBacteria" id="ABL78906">
    <property type="protein sequence ID" value="ABL78906"/>
    <property type="gene ID" value="Tpen_1509"/>
</dbReference>
<keyword evidence="3" id="KW-1185">Reference proteome</keyword>
<dbReference type="EMBL" id="CP000505">
    <property type="protein sequence ID" value="ABL78906.1"/>
    <property type="molecule type" value="Genomic_DNA"/>
</dbReference>
<dbReference type="CDD" id="cd00090">
    <property type="entry name" value="HTH_ARSR"/>
    <property type="match status" value="1"/>
</dbReference>
<feature type="domain" description="HTH arsR-type" evidence="1">
    <location>
        <begin position="174"/>
        <end position="253"/>
    </location>
</feature>
<dbReference type="STRING" id="368408.Tpen_1509"/>
<name>A1S0C6_THEPD</name>
<evidence type="ECO:0000313" key="2">
    <source>
        <dbReference type="EMBL" id="ABL78906.1"/>
    </source>
</evidence>